<keyword evidence="3 6" id="KW-0812">Transmembrane</keyword>
<keyword evidence="5 6" id="KW-0472">Membrane</keyword>
<feature type="transmembrane region" description="Helical" evidence="6">
    <location>
        <begin position="74"/>
        <end position="93"/>
    </location>
</feature>
<dbReference type="EMBL" id="JTJC03000002">
    <property type="protein sequence ID" value="NHC34929.1"/>
    <property type="molecule type" value="Genomic_DNA"/>
</dbReference>
<name>A0A9X5E4D2_9CYAN</name>
<evidence type="ECO:0000256" key="2">
    <source>
        <dbReference type="ARBA" id="ARBA00007524"/>
    </source>
</evidence>
<feature type="transmembrane region" description="Helical" evidence="6">
    <location>
        <begin position="43"/>
        <end position="62"/>
    </location>
</feature>
<keyword evidence="8" id="KW-1185">Reference proteome</keyword>
<feature type="transmembrane region" description="Helical" evidence="6">
    <location>
        <begin position="127"/>
        <end position="147"/>
    </location>
</feature>
<reference evidence="7 8" key="1">
    <citation type="journal article" date="2015" name="Genome Announc.">
        <title>Draft Genome Sequence of the Terrestrial Cyanobacterium Scytonema millei VB511283, Isolated from Eastern India.</title>
        <authorList>
            <person name="Sen D."/>
            <person name="Chandrababunaidu M.M."/>
            <person name="Singh D."/>
            <person name="Sanghi N."/>
            <person name="Ghorai A."/>
            <person name="Mishra G.P."/>
            <person name="Madduluri M."/>
            <person name="Adhikary S.P."/>
            <person name="Tripathy S."/>
        </authorList>
    </citation>
    <scope>NUCLEOTIDE SEQUENCE [LARGE SCALE GENOMIC DNA]</scope>
    <source>
        <strain evidence="7 8">VB511283</strain>
    </source>
</reference>
<dbReference type="AlphaFoldDB" id="A0A9X5E4D2"/>
<proteinExistence type="inferred from homology"/>
<dbReference type="PANTHER" id="PTHR10057">
    <property type="entry name" value="PERIPHERAL-TYPE BENZODIAZEPINE RECEPTOR"/>
    <property type="match status" value="1"/>
</dbReference>
<dbReference type="OrthoDB" id="529996at2"/>
<evidence type="ECO:0000256" key="3">
    <source>
        <dbReference type="ARBA" id="ARBA00022692"/>
    </source>
</evidence>
<dbReference type="Proteomes" id="UP000031532">
    <property type="component" value="Unassembled WGS sequence"/>
</dbReference>
<dbReference type="CDD" id="cd15904">
    <property type="entry name" value="TSPO_MBR"/>
    <property type="match status" value="1"/>
</dbReference>
<evidence type="ECO:0000256" key="5">
    <source>
        <dbReference type="ARBA" id="ARBA00023136"/>
    </source>
</evidence>
<protein>
    <submittedName>
        <fullName evidence="7">TspO/MBR family protein</fullName>
    </submittedName>
</protein>
<comment type="similarity">
    <text evidence="2">Belongs to the TspO/BZRP family.</text>
</comment>
<feature type="transmembrane region" description="Helical" evidence="6">
    <location>
        <begin position="6"/>
        <end position="22"/>
    </location>
</feature>
<evidence type="ECO:0000313" key="8">
    <source>
        <dbReference type="Proteomes" id="UP000031532"/>
    </source>
</evidence>
<organism evidence="7 8">
    <name type="scientific">Scytonema millei VB511283</name>
    <dbReference type="NCBI Taxonomy" id="1245923"/>
    <lineage>
        <taxon>Bacteria</taxon>
        <taxon>Bacillati</taxon>
        <taxon>Cyanobacteriota</taxon>
        <taxon>Cyanophyceae</taxon>
        <taxon>Nostocales</taxon>
        <taxon>Scytonemataceae</taxon>
        <taxon>Scytonema</taxon>
    </lineage>
</organism>
<dbReference type="InterPro" id="IPR004307">
    <property type="entry name" value="TspO_MBR"/>
</dbReference>
<comment type="caution">
    <text evidence="7">The sequence shown here is derived from an EMBL/GenBank/DDBJ whole genome shotgun (WGS) entry which is preliminary data.</text>
</comment>
<evidence type="ECO:0000256" key="4">
    <source>
        <dbReference type="ARBA" id="ARBA00022989"/>
    </source>
</evidence>
<feature type="transmembrane region" description="Helical" evidence="6">
    <location>
        <begin position="100"/>
        <end position="121"/>
    </location>
</feature>
<dbReference type="Gene3D" id="1.20.1260.100">
    <property type="entry name" value="TspO/MBR protein"/>
    <property type="match status" value="1"/>
</dbReference>
<dbReference type="InterPro" id="IPR038330">
    <property type="entry name" value="TspO/MBR-related_sf"/>
</dbReference>
<accession>A0A9X5E4D2</accession>
<comment type="subcellular location">
    <subcellularLocation>
        <location evidence="1">Membrane</location>
        <topology evidence="1">Multi-pass membrane protein</topology>
    </subcellularLocation>
</comment>
<dbReference type="PIRSF" id="PIRSF005859">
    <property type="entry name" value="PBR"/>
    <property type="match status" value="1"/>
</dbReference>
<evidence type="ECO:0000256" key="6">
    <source>
        <dbReference type="SAM" id="Phobius"/>
    </source>
</evidence>
<dbReference type="GO" id="GO:0016020">
    <property type="term" value="C:membrane"/>
    <property type="evidence" value="ECO:0007669"/>
    <property type="project" value="UniProtKB-SubCell"/>
</dbReference>
<dbReference type="RefSeq" id="WP_039716591.1">
    <property type="nucleotide sequence ID" value="NZ_JTJC03000002.1"/>
</dbReference>
<sequence length="157" mass="17583">MIPSWLAIGGITFLVAFGGFFFKPRDLKWAVQLERPHWLTFEPLIPVIWMVIFTCGAISAYIVWEAEPGSLKTWLLMGLYLVLELITVAYLPVTLQLRSLAIGTFVGFTGVLLSVLLLLAVLQISGWAAALLIPYAIWSPIGTFTTWEMIRLNPTEQ</sequence>
<keyword evidence="4 6" id="KW-1133">Transmembrane helix</keyword>
<evidence type="ECO:0000256" key="1">
    <source>
        <dbReference type="ARBA" id="ARBA00004141"/>
    </source>
</evidence>
<dbReference type="PANTHER" id="PTHR10057:SF0">
    <property type="entry name" value="TRANSLOCATOR PROTEIN"/>
    <property type="match status" value="1"/>
</dbReference>
<dbReference type="GO" id="GO:0033013">
    <property type="term" value="P:tetrapyrrole metabolic process"/>
    <property type="evidence" value="ECO:0007669"/>
    <property type="project" value="UniProtKB-ARBA"/>
</dbReference>
<evidence type="ECO:0000313" key="7">
    <source>
        <dbReference type="EMBL" id="NHC34929.1"/>
    </source>
</evidence>
<dbReference type="Pfam" id="PF03073">
    <property type="entry name" value="TspO_MBR"/>
    <property type="match status" value="1"/>
</dbReference>
<gene>
    <name evidence="7" type="ORF">QH73_0009690</name>
</gene>